<dbReference type="AlphaFoldDB" id="A0A5C2SBJ5"/>
<dbReference type="Proteomes" id="UP000313359">
    <property type="component" value="Unassembled WGS sequence"/>
</dbReference>
<feature type="transmembrane region" description="Helical" evidence="1">
    <location>
        <begin position="32"/>
        <end position="52"/>
    </location>
</feature>
<gene>
    <name evidence="2" type="ORF">L227DRAFT_585792</name>
</gene>
<dbReference type="Pfam" id="PF06966">
    <property type="entry name" value="DUF1295"/>
    <property type="match status" value="1"/>
</dbReference>
<dbReference type="EMBL" id="ML122263">
    <property type="protein sequence ID" value="RPD61140.1"/>
    <property type="molecule type" value="Genomic_DNA"/>
</dbReference>
<feature type="transmembrane region" description="Helical" evidence="1">
    <location>
        <begin position="121"/>
        <end position="140"/>
    </location>
</feature>
<dbReference type="InterPro" id="IPR010721">
    <property type="entry name" value="UstE-like"/>
</dbReference>
<keyword evidence="1" id="KW-0812">Transmembrane</keyword>
<keyword evidence="1" id="KW-1133">Transmembrane helix</keyword>
<keyword evidence="3" id="KW-1185">Reference proteome</keyword>
<dbReference type="PANTHER" id="PTHR32251">
    <property type="entry name" value="3-OXO-5-ALPHA-STEROID 4-DEHYDROGENASE"/>
    <property type="match status" value="1"/>
</dbReference>
<dbReference type="PANTHER" id="PTHR32251:SF17">
    <property type="entry name" value="STEROID 5-ALPHA REDUCTASE C-TERMINAL DOMAIN-CONTAINING PROTEIN"/>
    <property type="match status" value="1"/>
</dbReference>
<keyword evidence="1" id="KW-0472">Membrane</keyword>
<protein>
    <submittedName>
        <fullName evidence="2">DUF1295-domain-containing protein</fullName>
    </submittedName>
</protein>
<dbReference type="GO" id="GO:0016020">
    <property type="term" value="C:membrane"/>
    <property type="evidence" value="ECO:0007669"/>
    <property type="project" value="TreeGrafter"/>
</dbReference>
<proteinExistence type="predicted"/>
<name>A0A5C2SBJ5_9APHY</name>
<evidence type="ECO:0000256" key="1">
    <source>
        <dbReference type="SAM" id="Phobius"/>
    </source>
</evidence>
<feature type="transmembrane region" description="Helical" evidence="1">
    <location>
        <begin position="228"/>
        <end position="248"/>
    </location>
</feature>
<dbReference type="Gene3D" id="1.20.120.1630">
    <property type="match status" value="1"/>
</dbReference>
<dbReference type="PROSITE" id="PS50244">
    <property type="entry name" value="S5A_REDUCTASE"/>
    <property type="match status" value="1"/>
</dbReference>
<organism evidence="2 3">
    <name type="scientific">Lentinus tigrinus ALCF2SS1-6</name>
    <dbReference type="NCBI Taxonomy" id="1328759"/>
    <lineage>
        <taxon>Eukaryota</taxon>
        <taxon>Fungi</taxon>
        <taxon>Dikarya</taxon>
        <taxon>Basidiomycota</taxon>
        <taxon>Agaricomycotina</taxon>
        <taxon>Agaricomycetes</taxon>
        <taxon>Polyporales</taxon>
        <taxon>Polyporaceae</taxon>
        <taxon>Lentinus</taxon>
    </lineage>
</organism>
<evidence type="ECO:0000313" key="3">
    <source>
        <dbReference type="Proteomes" id="UP000313359"/>
    </source>
</evidence>
<sequence>MPLFSKLLPTIVSAYGLQSVLALVFVPQANDIFYDLGGSAGFISTTLLSLYFPHLKAKFWDRIPTATLPSITYFAPRQILLNAALLAWSARLGTYLFSRALKSGGDSRFDEVKHQPVKFTAFWMAQATWILVVGLPVYMVNTLAPANQPKLGPLDYFGLALWTGSWVLELVADYQKKAWRQAKDKKTHDEKFITKGLWGISRHPNYVGEIGVWTGMWLLSCRSLRSPFFPRGAWLMAGASPLLTWFVLTRVSGVPMLEAAGDKKYGEDPKWQEYKR</sequence>
<evidence type="ECO:0000313" key="2">
    <source>
        <dbReference type="EMBL" id="RPD61140.1"/>
    </source>
</evidence>
<accession>A0A5C2SBJ5</accession>
<dbReference type="OrthoDB" id="67965at2759"/>
<reference evidence="2" key="1">
    <citation type="journal article" date="2018" name="Genome Biol. Evol.">
        <title>Genomics and development of Lentinus tigrinus, a white-rot wood-decaying mushroom with dimorphic fruiting bodies.</title>
        <authorList>
            <person name="Wu B."/>
            <person name="Xu Z."/>
            <person name="Knudson A."/>
            <person name="Carlson A."/>
            <person name="Chen N."/>
            <person name="Kovaka S."/>
            <person name="LaButti K."/>
            <person name="Lipzen A."/>
            <person name="Pennachio C."/>
            <person name="Riley R."/>
            <person name="Schakwitz W."/>
            <person name="Umezawa K."/>
            <person name="Ohm R.A."/>
            <person name="Grigoriev I.V."/>
            <person name="Nagy L.G."/>
            <person name="Gibbons J."/>
            <person name="Hibbett D."/>
        </authorList>
    </citation>
    <scope>NUCLEOTIDE SEQUENCE [LARGE SCALE GENOMIC DNA]</scope>
    <source>
        <strain evidence="2">ALCF2SS1-6</strain>
    </source>
</reference>